<accession>A0A2P2NW14</accession>
<sequence>MDHKNLSNHINPKSHANR</sequence>
<name>A0A2P2NW14_RHIMU</name>
<protein>
    <submittedName>
        <fullName evidence="1">Uncharacterized protein</fullName>
    </submittedName>
</protein>
<proteinExistence type="predicted"/>
<dbReference type="AlphaFoldDB" id="A0A2P2NW14"/>
<organism evidence="1">
    <name type="scientific">Rhizophora mucronata</name>
    <name type="common">Asiatic mangrove</name>
    <dbReference type="NCBI Taxonomy" id="61149"/>
    <lineage>
        <taxon>Eukaryota</taxon>
        <taxon>Viridiplantae</taxon>
        <taxon>Streptophyta</taxon>
        <taxon>Embryophyta</taxon>
        <taxon>Tracheophyta</taxon>
        <taxon>Spermatophyta</taxon>
        <taxon>Magnoliopsida</taxon>
        <taxon>eudicotyledons</taxon>
        <taxon>Gunneridae</taxon>
        <taxon>Pentapetalae</taxon>
        <taxon>rosids</taxon>
        <taxon>fabids</taxon>
        <taxon>Malpighiales</taxon>
        <taxon>Rhizophoraceae</taxon>
        <taxon>Rhizophora</taxon>
    </lineage>
</organism>
<dbReference type="EMBL" id="GGEC01066198">
    <property type="protein sequence ID" value="MBX46682.1"/>
    <property type="molecule type" value="Transcribed_RNA"/>
</dbReference>
<reference evidence="1" key="1">
    <citation type="submission" date="2018-02" db="EMBL/GenBank/DDBJ databases">
        <title>Rhizophora mucronata_Transcriptome.</title>
        <authorList>
            <person name="Meera S.P."/>
            <person name="Sreeshan A."/>
            <person name="Augustine A."/>
        </authorList>
    </citation>
    <scope>NUCLEOTIDE SEQUENCE</scope>
    <source>
        <tissue evidence="1">Leaf</tissue>
    </source>
</reference>
<evidence type="ECO:0000313" key="1">
    <source>
        <dbReference type="EMBL" id="MBX46682.1"/>
    </source>
</evidence>